<comment type="subcellular location">
    <subcellularLocation>
        <location evidence="1">Membrane</location>
        <topology evidence="1">Multi-pass membrane protein</topology>
    </subcellularLocation>
    <subcellularLocation>
        <location evidence="2">Secreted</location>
    </subcellularLocation>
</comment>
<sequence>MPQPHRVILVFLAHAHLPEGTLATVTAALIVDAIIVALVIAALFSGWRQGAFASIMSAIGIIAGLVIGLAVAPFIVELAEASVWRLLLLIAVIILFVGLGNLVGATIGAAWRDRMRTVSSLRVDSLIGAILQSLATLLVIWLISIPVAANAPGTAGQAIRNSTVLSVIDEAVPSWASKIPAQLSALLNESGLPPLVSPFDAGTSQHVDAPNAAAIDSDMVEKSRESIVHVRGEAESCKRRLMGSGWVAAKNYVITNAHVVAGTTDVILETVVGMKHAQVVYYNPDVDIAVLHSPELGLKPLPISDEPAETGDNAVVMGFPQSGPFEAAPARVRDRITIAGPDIYATGRVEREAYTVRGTIRQGNSGGPMTNTDGEVIGVVFGASVDSSDTGYALTIREVQQQIGEITKLTAPVDTQECVSK</sequence>
<organism evidence="14 15">
    <name type="scientific">Corynebacterium cystitidis DSM 20524</name>
    <dbReference type="NCBI Taxonomy" id="1121357"/>
    <lineage>
        <taxon>Bacteria</taxon>
        <taxon>Bacillati</taxon>
        <taxon>Actinomycetota</taxon>
        <taxon>Actinomycetes</taxon>
        <taxon>Mycobacteriales</taxon>
        <taxon>Corynebacteriaceae</taxon>
        <taxon>Corynebacterium</taxon>
    </lineage>
</organism>
<dbReference type="GO" id="GO:0016020">
    <property type="term" value="C:membrane"/>
    <property type="evidence" value="ECO:0007669"/>
    <property type="project" value="UniProtKB-SubCell"/>
</dbReference>
<dbReference type="EC" id="3.4.21.-" evidence="12"/>
<evidence type="ECO:0000256" key="3">
    <source>
        <dbReference type="ARBA" id="ARBA00008764"/>
    </source>
</evidence>
<proteinExistence type="inferred from homology"/>
<evidence type="ECO:0000256" key="5">
    <source>
        <dbReference type="ARBA" id="ARBA00022692"/>
    </source>
</evidence>
<dbReference type="InterPro" id="IPR047680">
    <property type="entry name" value="MarP-like"/>
</dbReference>
<feature type="transmembrane region" description="Helical" evidence="13">
    <location>
        <begin position="123"/>
        <end position="143"/>
    </location>
</feature>
<evidence type="ECO:0000256" key="13">
    <source>
        <dbReference type="SAM" id="Phobius"/>
    </source>
</evidence>
<dbReference type="GO" id="GO:0005576">
    <property type="term" value="C:extracellular region"/>
    <property type="evidence" value="ECO:0007669"/>
    <property type="project" value="UniProtKB-SubCell"/>
</dbReference>
<feature type="active site" description="Charge relay system" evidence="11">
    <location>
        <position position="287"/>
    </location>
</feature>
<keyword evidence="4 12" id="KW-0645">Protease</keyword>
<reference evidence="15" key="1">
    <citation type="submission" date="2016-10" db="EMBL/GenBank/DDBJ databases">
        <authorList>
            <person name="Varghese N."/>
            <person name="Submissions S."/>
        </authorList>
    </citation>
    <scope>NUCLEOTIDE SEQUENCE [LARGE SCALE GENOMIC DNA]</scope>
    <source>
        <strain evidence="15">DSM 20524</strain>
    </source>
</reference>
<dbReference type="GO" id="GO:0006508">
    <property type="term" value="P:proteolysis"/>
    <property type="evidence" value="ECO:0007669"/>
    <property type="project" value="UniProtKB-KW"/>
</dbReference>
<keyword evidence="10 13" id="KW-0472">Membrane</keyword>
<evidence type="ECO:0000313" key="15">
    <source>
        <dbReference type="Proteomes" id="UP000198929"/>
    </source>
</evidence>
<comment type="similarity">
    <text evidence="3 12">Belongs to the peptidase S1B family.</text>
</comment>
<dbReference type="InterPro" id="IPR008256">
    <property type="entry name" value="Peptidase_S1B"/>
</dbReference>
<keyword evidence="15" id="KW-1185">Reference proteome</keyword>
<feature type="transmembrane region" description="Helical" evidence="13">
    <location>
        <begin position="87"/>
        <end position="111"/>
    </location>
</feature>
<feature type="active site" description="Charge relay system" evidence="11">
    <location>
        <position position="365"/>
    </location>
</feature>
<feature type="active site" description="Charge relay system" evidence="11">
    <location>
        <position position="258"/>
    </location>
</feature>
<protein>
    <recommendedName>
        <fullName evidence="12">Serine protease</fullName>
        <ecNumber evidence="12">3.4.21.-</ecNumber>
    </recommendedName>
</protein>
<dbReference type="PANTHER" id="PTHR43019:SF23">
    <property type="entry name" value="PROTEASE DO-LIKE 5, CHLOROPLASTIC"/>
    <property type="match status" value="1"/>
</dbReference>
<evidence type="ECO:0000256" key="11">
    <source>
        <dbReference type="PIRSR" id="PIRSR608256-1"/>
    </source>
</evidence>
<keyword evidence="8 12" id="KW-0720">Serine protease</keyword>
<dbReference type="InterPro" id="IPR003825">
    <property type="entry name" value="Colicin-V_CvpA"/>
</dbReference>
<dbReference type="AlphaFoldDB" id="A0A1H9UA50"/>
<evidence type="ECO:0000256" key="4">
    <source>
        <dbReference type="ARBA" id="ARBA00022670"/>
    </source>
</evidence>
<dbReference type="SUPFAM" id="SSF50494">
    <property type="entry name" value="Trypsin-like serine proteases"/>
    <property type="match status" value="1"/>
</dbReference>
<dbReference type="InterPro" id="IPR043504">
    <property type="entry name" value="Peptidase_S1_PA_chymotrypsin"/>
</dbReference>
<dbReference type="GO" id="GO:0008236">
    <property type="term" value="F:serine-type peptidase activity"/>
    <property type="evidence" value="ECO:0007669"/>
    <property type="project" value="UniProtKB-KW"/>
</dbReference>
<dbReference type="Pfam" id="PF13365">
    <property type="entry name" value="Trypsin_2"/>
    <property type="match status" value="1"/>
</dbReference>
<dbReference type="Pfam" id="PF02674">
    <property type="entry name" value="Colicin_V"/>
    <property type="match status" value="1"/>
</dbReference>
<evidence type="ECO:0000256" key="7">
    <source>
        <dbReference type="ARBA" id="ARBA00022801"/>
    </source>
</evidence>
<dbReference type="Proteomes" id="UP000198929">
    <property type="component" value="Unassembled WGS sequence"/>
</dbReference>
<evidence type="ECO:0000256" key="9">
    <source>
        <dbReference type="ARBA" id="ARBA00022989"/>
    </source>
</evidence>
<evidence type="ECO:0000256" key="2">
    <source>
        <dbReference type="ARBA" id="ARBA00004613"/>
    </source>
</evidence>
<keyword evidence="6" id="KW-0732">Signal</keyword>
<keyword evidence="9 13" id="KW-1133">Transmembrane helix</keyword>
<dbReference type="GO" id="GO:0009403">
    <property type="term" value="P:toxin biosynthetic process"/>
    <property type="evidence" value="ECO:0007669"/>
    <property type="project" value="InterPro"/>
</dbReference>
<accession>A0A1H9UA50</accession>
<dbReference type="EMBL" id="FOGQ01000007">
    <property type="protein sequence ID" value="SES06345.1"/>
    <property type="molecule type" value="Genomic_DNA"/>
</dbReference>
<feature type="transmembrane region" description="Helical" evidence="13">
    <location>
        <begin position="20"/>
        <end position="44"/>
    </location>
</feature>
<evidence type="ECO:0000256" key="12">
    <source>
        <dbReference type="RuleBase" id="RU004296"/>
    </source>
</evidence>
<evidence type="ECO:0000256" key="10">
    <source>
        <dbReference type="ARBA" id="ARBA00023136"/>
    </source>
</evidence>
<name>A0A1H9UA50_9CORY</name>
<evidence type="ECO:0000256" key="8">
    <source>
        <dbReference type="ARBA" id="ARBA00022825"/>
    </source>
</evidence>
<evidence type="ECO:0000256" key="6">
    <source>
        <dbReference type="ARBA" id="ARBA00022729"/>
    </source>
</evidence>
<evidence type="ECO:0000256" key="1">
    <source>
        <dbReference type="ARBA" id="ARBA00004141"/>
    </source>
</evidence>
<dbReference type="PRINTS" id="PR00839">
    <property type="entry name" value="V8PROTEASE"/>
</dbReference>
<keyword evidence="7 12" id="KW-0378">Hydrolase</keyword>
<gene>
    <name evidence="14" type="ORF">SAMN05661109_01754</name>
</gene>
<dbReference type="PANTHER" id="PTHR43019">
    <property type="entry name" value="SERINE ENDOPROTEASE DEGS"/>
    <property type="match status" value="1"/>
</dbReference>
<dbReference type="InterPro" id="IPR009003">
    <property type="entry name" value="Peptidase_S1_PA"/>
</dbReference>
<dbReference type="NCBIfam" id="NF033740">
    <property type="entry name" value="MarP_fam_protase"/>
    <property type="match status" value="1"/>
</dbReference>
<feature type="transmembrane region" description="Helical" evidence="13">
    <location>
        <begin position="51"/>
        <end position="75"/>
    </location>
</feature>
<dbReference type="Gene3D" id="2.40.10.10">
    <property type="entry name" value="Trypsin-like serine proteases"/>
    <property type="match status" value="2"/>
</dbReference>
<dbReference type="STRING" id="1121357.SAMN05661109_01754"/>
<keyword evidence="5 13" id="KW-0812">Transmembrane</keyword>
<evidence type="ECO:0000313" key="14">
    <source>
        <dbReference type="EMBL" id="SES06345.1"/>
    </source>
</evidence>